<keyword evidence="3" id="KW-1185">Reference proteome</keyword>
<evidence type="ECO:0000313" key="3">
    <source>
        <dbReference type="Proteomes" id="UP000186817"/>
    </source>
</evidence>
<feature type="region of interest" description="Disordered" evidence="1">
    <location>
        <begin position="132"/>
        <end position="162"/>
    </location>
</feature>
<comment type="caution">
    <text evidence="2">The sequence shown here is derived from an EMBL/GenBank/DDBJ whole genome shotgun (WGS) entry which is preliminary data.</text>
</comment>
<feature type="non-terminal residue" evidence="2">
    <location>
        <position position="162"/>
    </location>
</feature>
<dbReference type="EMBL" id="LSRX01003827">
    <property type="protein sequence ID" value="OLP74372.1"/>
    <property type="molecule type" value="Genomic_DNA"/>
</dbReference>
<dbReference type="AlphaFoldDB" id="A0A1Q9BUN0"/>
<proteinExistence type="predicted"/>
<organism evidence="2 3">
    <name type="scientific">Symbiodinium microadriaticum</name>
    <name type="common">Dinoflagellate</name>
    <name type="synonym">Zooxanthella microadriatica</name>
    <dbReference type="NCBI Taxonomy" id="2951"/>
    <lineage>
        <taxon>Eukaryota</taxon>
        <taxon>Sar</taxon>
        <taxon>Alveolata</taxon>
        <taxon>Dinophyceae</taxon>
        <taxon>Suessiales</taxon>
        <taxon>Symbiodiniaceae</taxon>
        <taxon>Symbiodinium</taxon>
    </lineage>
</organism>
<dbReference type="Proteomes" id="UP000186817">
    <property type="component" value="Unassembled WGS sequence"/>
</dbReference>
<evidence type="ECO:0000313" key="2">
    <source>
        <dbReference type="EMBL" id="OLP74372.1"/>
    </source>
</evidence>
<feature type="region of interest" description="Disordered" evidence="1">
    <location>
        <begin position="1"/>
        <end position="75"/>
    </location>
</feature>
<dbReference type="OrthoDB" id="448653at2759"/>
<protein>
    <submittedName>
        <fullName evidence="2">Uncharacterized protein</fullName>
    </submittedName>
</protein>
<accession>A0A1Q9BUN0</accession>
<feature type="non-terminal residue" evidence="2">
    <location>
        <position position="1"/>
    </location>
</feature>
<sequence>SKYSRSRSLPGEEATTSPTLQPDAATSANLESASKVVPDVATTGAIPASEAKAQLPAPTQPPSQPTDPAEAGASAEIGGQLYLLGPAESPGRWMLLADAEEAIPLVANASTAEPSQPVSPVVGNLVPQESTTVSLEASLRPCGTASPTTSQPTEGPDPKAGN</sequence>
<name>A0A1Q9BUN0_SYMMI</name>
<evidence type="ECO:0000256" key="1">
    <source>
        <dbReference type="SAM" id="MobiDB-lite"/>
    </source>
</evidence>
<gene>
    <name evidence="2" type="ORF">AK812_SmicGene46105</name>
</gene>
<feature type="compositionally biased region" description="Polar residues" evidence="1">
    <location>
        <begin position="14"/>
        <end position="32"/>
    </location>
</feature>
<reference evidence="2 3" key="1">
    <citation type="submission" date="2016-02" db="EMBL/GenBank/DDBJ databases">
        <title>Genome analysis of coral dinoflagellate symbionts highlights evolutionary adaptations to a symbiotic lifestyle.</title>
        <authorList>
            <person name="Aranda M."/>
            <person name="Li Y."/>
            <person name="Liew Y.J."/>
            <person name="Baumgarten S."/>
            <person name="Simakov O."/>
            <person name="Wilson M."/>
            <person name="Piel J."/>
            <person name="Ashoor H."/>
            <person name="Bougouffa S."/>
            <person name="Bajic V.B."/>
            <person name="Ryu T."/>
            <person name="Ravasi T."/>
            <person name="Bayer T."/>
            <person name="Micklem G."/>
            <person name="Kim H."/>
            <person name="Bhak J."/>
            <person name="Lajeunesse T.C."/>
            <person name="Voolstra C.R."/>
        </authorList>
    </citation>
    <scope>NUCLEOTIDE SEQUENCE [LARGE SCALE GENOMIC DNA]</scope>
    <source>
        <strain evidence="2 3">CCMP2467</strain>
    </source>
</reference>